<keyword evidence="1" id="KW-0472">Membrane</keyword>
<feature type="transmembrane region" description="Helical" evidence="1">
    <location>
        <begin position="92"/>
        <end position="112"/>
    </location>
</feature>
<protein>
    <recommendedName>
        <fullName evidence="4">DoxX family protein</fullName>
    </recommendedName>
</protein>
<keyword evidence="3" id="KW-1185">Reference proteome</keyword>
<evidence type="ECO:0000313" key="2">
    <source>
        <dbReference type="EMBL" id="MCZ8514455.1"/>
    </source>
</evidence>
<evidence type="ECO:0008006" key="4">
    <source>
        <dbReference type="Google" id="ProtNLM"/>
    </source>
</evidence>
<dbReference type="Proteomes" id="UP001527882">
    <property type="component" value="Unassembled WGS sequence"/>
</dbReference>
<name>A0ABT4QC51_9BACL</name>
<dbReference type="RefSeq" id="WP_269882982.1">
    <property type="nucleotide sequence ID" value="NZ_JAQAGZ010000012.1"/>
</dbReference>
<keyword evidence="1" id="KW-0812">Transmembrane</keyword>
<dbReference type="EMBL" id="JAQAGZ010000012">
    <property type="protein sequence ID" value="MCZ8514455.1"/>
    <property type="molecule type" value="Genomic_DNA"/>
</dbReference>
<reference evidence="2 3" key="1">
    <citation type="submission" date="2022-12" db="EMBL/GenBank/DDBJ databases">
        <title>Draft genome sequence of Paenibacillus sp. dW9.</title>
        <authorList>
            <person name="Choi E.-W."/>
            <person name="Kim D.-U."/>
        </authorList>
    </citation>
    <scope>NUCLEOTIDE SEQUENCE [LARGE SCALE GENOMIC DNA]</scope>
    <source>
        <strain evidence="3">dW9</strain>
    </source>
</reference>
<accession>A0ABT4QC51</accession>
<sequence length="154" mass="16268">MAPFIALMSSLLVFRLTGFLGWDFFDSWASALRGAVCVMFLLTASAHWGTRRSDLIRMVPPVLPRPDLIVTLTGYLEIAGAIGILLPQLAMVASLGLTVLLLAMFPANVRAAREGLSIGGRRTPALGVRTLLQLVFLAAVLLAGFDGGGSGITS</sequence>
<feature type="transmembrane region" description="Helical" evidence="1">
    <location>
        <begin position="68"/>
        <end position="86"/>
    </location>
</feature>
<dbReference type="PANTHER" id="PTHR36974:SF1">
    <property type="entry name" value="DOXX FAMILY MEMBRANE PROTEIN"/>
    <property type="match status" value="1"/>
</dbReference>
<organism evidence="2 3">
    <name type="scientific">Paenibacillus gyeongsangnamensis</name>
    <dbReference type="NCBI Taxonomy" id="3388067"/>
    <lineage>
        <taxon>Bacteria</taxon>
        <taxon>Bacillati</taxon>
        <taxon>Bacillota</taxon>
        <taxon>Bacilli</taxon>
        <taxon>Bacillales</taxon>
        <taxon>Paenibacillaceae</taxon>
        <taxon>Paenibacillus</taxon>
    </lineage>
</organism>
<keyword evidence="1" id="KW-1133">Transmembrane helix</keyword>
<gene>
    <name evidence="2" type="ORF">O9H85_18925</name>
</gene>
<comment type="caution">
    <text evidence="2">The sequence shown here is derived from an EMBL/GenBank/DDBJ whole genome shotgun (WGS) entry which is preliminary data.</text>
</comment>
<dbReference type="PANTHER" id="PTHR36974">
    <property type="entry name" value="MEMBRANE PROTEIN-RELATED"/>
    <property type="match status" value="1"/>
</dbReference>
<evidence type="ECO:0000256" key="1">
    <source>
        <dbReference type="SAM" id="Phobius"/>
    </source>
</evidence>
<feature type="transmembrane region" description="Helical" evidence="1">
    <location>
        <begin position="124"/>
        <end position="145"/>
    </location>
</feature>
<evidence type="ECO:0000313" key="3">
    <source>
        <dbReference type="Proteomes" id="UP001527882"/>
    </source>
</evidence>
<feature type="transmembrane region" description="Helical" evidence="1">
    <location>
        <begin position="28"/>
        <end position="48"/>
    </location>
</feature>
<proteinExistence type="predicted"/>